<organism evidence="7 8">
    <name type="scientific">Tripterygium wilfordii</name>
    <name type="common">Thunder God vine</name>
    <dbReference type="NCBI Taxonomy" id="458696"/>
    <lineage>
        <taxon>Eukaryota</taxon>
        <taxon>Viridiplantae</taxon>
        <taxon>Streptophyta</taxon>
        <taxon>Embryophyta</taxon>
        <taxon>Tracheophyta</taxon>
        <taxon>Spermatophyta</taxon>
        <taxon>Magnoliopsida</taxon>
        <taxon>eudicotyledons</taxon>
        <taxon>Gunneridae</taxon>
        <taxon>Pentapetalae</taxon>
        <taxon>rosids</taxon>
        <taxon>fabids</taxon>
        <taxon>Celastrales</taxon>
        <taxon>Celastraceae</taxon>
        <taxon>Tripterygium</taxon>
    </lineage>
</organism>
<dbReference type="EMBL" id="JAAARO010000023">
    <property type="protein sequence ID" value="KAF5726322.1"/>
    <property type="molecule type" value="Genomic_DNA"/>
</dbReference>
<evidence type="ECO:0000256" key="2">
    <source>
        <dbReference type="ARBA" id="ARBA00022490"/>
    </source>
</evidence>
<evidence type="ECO:0000256" key="1">
    <source>
        <dbReference type="ARBA" id="ARBA00004496"/>
    </source>
</evidence>
<dbReference type="Pfam" id="PF04493">
    <property type="entry name" value="Endonuclease_5"/>
    <property type="match status" value="1"/>
</dbReference>
<dbReference type="OrthoDB" id="20018at2759"/>
<feature type="region of interest" description="Disordered" evidence="6">
    <location>
        <begin position="42"/>
        <end position="61"/>
    </location>
</feature>
<dbReference type="GO" id="GO:0006281">
    <property type="term" value="P:DNA repair"/>
    <property type="evidence" value="ECO:0007669"/>
    <property type="project" value="InterPro"/>
</dbReference>
<keyword evidence="8" id="KW-1185">Reference proteome</keyword>
<evidence type="ECO:0000313" key="7">
    <source>
        <dbReference type="EMBL" id="KAF5726322.1"/>
    </source>
</evidence>
<dbReference type="GO" id="GO:0003727">
    <property type="term" value="F:single-stranded RNA binding"/>
    <property type="evidence" value="ECO:0007669"/>
    <property type="project" value="TreeGrafter"/>
</dbReference>
<dbReference type="PANTHER" id="PTHR28511:SF1">
    <property type="entry name" value="ENDONUCLEASE V"/>
    <property type="match status" value="1"/>
</dbReference>
<dbReference type="InParanoid" id="A0A7J7BWR6"/>
<dbReference type="InterPro" id="IPR007581">
    <property type="entry name" value="Endonuclease-V"/>
</dbReference>
<accession>A0A7J7BWR6</accession>
<dbReference type="Gene3D" id="3.30.2170.10">
    <property type="entry name" value="archaeoglobus fulgidus dsm 4304 superfamily"/>
    <property type="match status" value="1"/>
</dbReference>
<evidence type="ECO:0000256" key="4">
    <source>
        <dbReference type="ARBA" id="ARBA00022759"/>
    </source>
</evidence>
<dbReference type="Proteomes" id="UP000593562">
    <property type="component" value="Unassembled WGS sequence"/>
</dbReference>
<dbReference type="GO" id="GO:0005730">
    <property type="term" value="C:nucleolus"/>
    <property type="evidence" value="ECO:0007669"/>
    <property type="project" value="TreeGrafter"/>
</dbReference>
<comment type="subcellular location">
    <subcellularLocation>
        <location evidence="1">Cytoplasm</location>
    </subcellularLocation>
</comment>
<gene>
    <name evidence="7" type="ORF">HS088_TW23G01067</name>
</gene>
<dbReference type="AlphaFoldDB" id="A0A7J7BWR6"/>
<keyword evidence="2" id="KW-0963">Cytoplasm</keyword>
<evidence type="ECO:0000256" key="5">
    <source>
        <dbReference type="ARBA" id="ARBA00022801"/>
    </source>
</evidence>
<keyword evidence="4 7" id="KW-0255">Endonuclease</keyword>
<proteinExistence type="inferred from homology"/>
<sequence length="288" mass="32109">MANVSDEDAAATEMSLSSNHEDWIKIQESLKKVLIEEDDFKWKLPNPKSTSSTQSIPIEEEEERELEELKYVGGFDVSFSKEDPSIACGSLVVLELPGMKVTYHDFSLVRLYVHYVPGFLAFREAPLLLDLLENMKKQANQFYPQLLMVDGNGVLHPRGFGLACHLGVLTDLPAIGIGKNLHHVDGLTQSGVIQLLKAKESSGEEFVTLMGRSGRTWGVAMRSTKVSSKPIFVSIGHRVSLDTAINIVKMTCKYRVPEPIRQADIISREHIRKSPNLVGILEIKSSDY</sequence>
<evidence type="ECO:0000313" key="8">
    <source>
        <dbReference type="Proteomes" id="UP000593562"/>
    </source>
</evidence>
<dbReference type="FunCoup" id="A0A7J7BWR6">
    <property type="interactions" value="2659"/>
</dbReference>
<dbReference type="GO" id="GO:0005737">
    <property type="term" value="C:cytoplasm"/>
    <property type="evidence" value="ECO:0007669"/>
    <property type="project" value="UniProtKB-SubCell"/>
</dbReference>
<evidence type="ECO:0000256" key="6">
    <source>
        <dbReference type="SAM" id="MobiDB-lite"/>
    </source>
</evidence>
<feature type="compositionally biased region" description="Polar residues" evidence="6">
    <location>
        <begin position="47"/>
        <end position="56"/>
    </location>
</feature>
<dbReference type="HAMAP" id="MF_00801">
    <property type="entry name" value="Endonuclease_5"/>
    <property type="match status" value="1"/>
</dbReference>
<comment type="caution">
    <text evidence="7">The sequence shown here is derived from an EMBL/GenBank/DDBJ whole genome shotgun (WGS) entry which is preliminary data.</text>
</comment>
<evidence type="ECO:0000256" key="3">
    <source>
        <dbReference type="ARBA" id="ARBA00022722"/>
    </source>
</evidence>
<keyword evidence="5" id="KW-0378">Hydrolase</keyword>
<dbReference type="CDD" id="cd06559">
    <property type="entry name" value="Endonuclease_V"/>
    <property type="match status" value="1"/>
</dbReference>
<protein>
    <submittedName>
        <fullName evidence="7">Endonuclease V isoform X1</fullName>
    </submittedName>
</protein>
<dbReference type="FunFam" id="3.30.2170.10:FF:000005">
    <property type="entry name" value="Predicted protein"/>
    <property type="match status" value="1"/>
</dbReference>
<dbReference type="GO" id="GO:0016891">
    <property type="term" value="F:RNA endonuclease activity producing 5'-phosphomonoesters, hydrolytic mechanism"/>
    <property type="evidence" value="ECO:0007669"/>
    <property type="project" value="TreeGrafter"/>
</dbReference>
<reference evidence="7 8" key="1">
    <citation type="journal article" date="2020" name="Nat. Commun.">
        <title>Genome of Tripterygium wilfordii and identification of cytochrome P450 involved in triptolide biosynthesis.</title>
        <authorList>
            <person name="Tu L."/>
            <person name="Su P."/>
            <person name="Zhang Z."/>
            <person name="Gao L."/>
            <person name="Wang J."/>
            <person name="Hu T."/>
            <person name="Zhou J."/>
            <person name="Zhang Y."/>
            <person name="Zhao Y."/>
            <person name="Liu Y."/>
            <person name="Song Y."/>
            <person name="Tong Y."/>
            <person name="Lu Y."/>
            <person name="Yang J."/>
            <person name="Xu C."/>
            <person name="Jia M."/>
            <person name="Peters R.J."/>
            <person name="Huang L."/>
            <person name="Gao W."/>
        </authorList>
    </citation>
    <scope>NUCLEOTIDE SEQUENCE [LARGE SCALE GENOMIC DNA]</scope>
    <source>
        <strain evidence="8">cv. XIE 37</strain>
        <tissue evidence="7">Leaf</tissue>
    </source>
</reference>
<keyword evidence="3" id="KW-0540">Nuclease</keyword>
<dbReference type="PANTHER" id="PTHR28511">
    <property type="entry name" value="ENDONUCLEASE V"/>
    <property type="match status" value="1"/>
</dbReference>
<name>A0A7J7BWR6_TRIWF</name>